<dbReference type="KEGG" id="vgu:HYG85_12810"/>
<dbReference type="EMBL" id="CP058561">
    <property type="protein sequence ID" value="QUH29737.1"/>
    <property type="molecule type" value="Genomic_DNA"/>
</dbReference>
<proteinExistence type="predicted"/>
<dbReference type="PROSITE" id="PS51186">
    <property type="entry name" value="GNAT"/>
    <property type="match status" value="1"/>
</dbReference>
<feature type="domain" description="N-acetyltransferase" evidence="2">
    <location>
        <begin position="12"/>
        <end position="213"/>
    </location>
</feature>
<dbReference type="RefSeq" id="WP_212689996.1">
    <property type="nucleotide sequence ID" value="NZ_CP058561.1"/>
</dbReference>
<name>A0A8J8SCG8_9FIRM</name>
<reference evidence="3 4" key="1">
    <citation type="submission" date="2020-07" db="EMBL/GenBank/DDBJ databases">
        <title>Vallitalea guaymasensis genome.</title>
        <authorList>
            <person name="Postec A."/>
        </authorList>
    </citation>
    <scope>NUCLEOTIDE SEQUENCE [LARGE SCALE GENOMIC DNA]</scope>
    <source>
        <strain evidence="3 4">Ra1766G1</strain>
    </source>
</reference>
<dbReference type="AlphaFoldDB" id="A0A8J8SCG8"/>
<dbReference type="InterPro" id="IPR000182">
    <property type="entry name" value="GNAT_dom"/>
</dbReference>
<dbReference type="SUPFAM" id="SSF55729">
    <property type="entry name" value="Acyl-CoA N-acyltransferases (Nat)"/>
    <property type="match status" value="1"/>
</dbReference>
<sequence>MKFKFVKYKSSYTLDAAKMMRKTWHYDKCFEGIKDNIYFYKIFFKYSMIASDYHDLIVDENDKLVGILMARSINKKKLSLNYIGLGINFIFRWLTGEFGKRIQAIKNISIMVKDNEKIMKDVKKYDNEITLFFVDENTRGNGLGKKLMNRYINYCKNQGIRNIILMTDAGCNYGFYEHYGFKRINAIHSDLFAKPEIEYNGFAYAYEAELSIEGKID</sequence>
<organism evidence="3 4">
    <name type="scientific">Vallitalea guaymasensis</name>
    <dbReference type="NCBI Taxonomy" id="1185412"/>
    <lineage>
        <taxon>Bacteria</taxon>
        <taxon>Bacillati</taxon>
        <taxon>Bacillota</taxon>
        <taxon>Clostridia</taxon>
        <taxon>Lachnospirales</taxon>
        <taxon>Vallitaleaceae</taxon>
        <taxon>Vallitalea</taxon>
    </lineage>
</organism>
<dbReference type="Proteomes" id="UP000677305">
    <property type="component" value="Chromosome"/>
</dbReference>
<evidence type="ECO:0000256" key="1">
    <source>
        <dbReference type="SAM" id="Phobius"/>
    </source>
</evidence>
<keyword evidence="1" id="KW-1133">Transmembrane helix</keyword>
<dbReference type="InterPro" id="IPR016181">
    <property type="entry name" value="Acyl_CoA_acyltransferase"/>
</dbReference>
<keyword evidence="1" id="KW-0812">Transmembrane</keyword>
<keyword evidence="1" id="KW-0472">Membrane</keyword>
<evidence type="ECO:0000313" key="3">
    <source>
        <dbReference type="EMBL" id="QUH29737.1"/>
    </source>
</evidence>
<dbReference type="CDD" id="cd04301">
    <property type="entry name" value="NAT_SF"/>
    <property type="match status" value="1"/>
</dbReference>
<evidence type="ECO:0000313" key="4">
    <source>
        <dbReference type="Proteomes" id="UP000677305"/>
    </source>
</evidence>
<accession>A0A8J8SCG8</accession>
<gene>
    <name evidence="3" type="ORF">HYG85_12810</name>
</gene>
<dbReference type="Pfam" id="PF13673">
    <property type="entry name" value="Acetyltransf_10"/>
    <property type="match status" value="1"/>
</dbReference>
<keyword evidence="4" id="KW-1185">Reference proteome</keyword>
<protein>
    <submittedName>
        <fullName evidence="3">GNAT family N-acetyltransferase</fullName>
    </submittedName>
</protein>
<dbReference type="Gene3D" id="3.40.630.30">
    <property type="match status" value="1"/>
</dbReference>
<dbReference type="GO" id="GO:0016747">
    <property type="term" value="F:acyltransferase activity, transferring groups other than amino-acyl groups"/>
    <property type="evidence" value="ECO:0007669"/>
    <property type="project" value="InterPro"/>
</dbReference>
<evidence type="ECO:0000259" key="2">
    <source>
        <dbReference type="PROSITE" id="PS51186"/>
    </source>
</evidence>
<feature type="transmembrane region" description="Helical" evidence="1">
    <location>
        <begin position="78"/>
        <end position="95"/>
    </location>
</feature>